<proteinExistence type="predicted"/>
<dbReference type="Proteomes" id="UP000253507">
    <property type="component" value="Unassembled WGS sequence"/>
</dbReference>
<organism evidence="2 3">
    <name type="scientific">Streptomyces reniochalinae</name>
    <dbReference type="NCBI Taxonomy" id="2250578"/>
    <lineage>
        <taxon>Bacteria</taxon>
        <taxon>Bacillati</taxon>
        <taxon>Actinomycetota</taxon>
        <taxon>Actinomycetes</taxon>
        <taxon>Kitasatosporales</taxon>
        <taxon>Streptomycetaceae</taxon>
        <taxon>Streptomyces</taxon>
    </lineage>
</organism>
<dbReference type="AlphaFoldDB" id="A0A367EBB6"/>
<reference evidence="2 3" key="1">
    <citation type="submission" date="2018-06" db="EMBL/GenBank/DDBJ databases">
        <title>Streptomyces reniochalinae sp. nov. and Streptomyces diacarnus sp. nov. from marine sponges.</title>
        <authorList>
            <person name="Li L."/>
        </authorList>
    </citation>
    <scope>NUCLEOTIDE SEQUENCE [LARGE SCALE GENOMIC DNA]</scope>
    <source>
        <strain evidence="2 3">LHW50302</strain>
    </source>
</reference>
<comment type="caution">
    <text evidence="2">The sequence shown here is derived from an EMBL/GenBank/DDBJ whole genome shotgun (WGS) entry which is preliminary data.</text>
</comment>
<accession>A0A367EBB6</accession>
<keyword evidence="3" id="KW-1185">Reference proteome</keyword>
<name>A0A367EBB6_9ACTN</name>
<evidence type="ECO:0000256" key="1">
    <source>
        <dbReference type="SAM" id="MobiDB-lite"/>
    </source>
</evidence>
<sequence length="534" mass="57930">MSVLPGHARPKRRFVLPTRARRHRVGARSFHQVEDTLTRDSATGGVPEDNEAGVIGWGTSWRMQGYLLMAERTGNPVYATRLAELIDHVLAARDEVRGVADHGGVSAPVWSTATKFTAATASVPDEAGEIALEVTVCPPRALDARVTVRPEGDEGRFTLTVAGQGRQTFTVEGLSLDPADERRADRVLYAAYEQRSAVTGRLVAEGERSGGRLRTGLRPDAAPPRRVQPGTYPVRPARVALAAQTGMITYPIAGLVRLARQDPSHKAVPPSVRARLDGYLDAVLRAVQAHDHQWQSASGRRGCYRWLPEEPVSFAGAELPTNEFLAMGRTFVHLAALTGDEEHAERAAAMAHSLRADLVRREGRQEGAATWPYWPAFGRVHCGWTATGSPETDGSAYRPAYAPVTAPEDVTHALIDLDFLHLYHSQPAGLLPPVFDDGDLRSVAATFTRHVVEREGGTDGGSGRPRVRPRMRHDVSGGGKPGTDREQAHVAAWLPLRGWSDEVADLVHAIHPPTPPPPVMGVDTYCAALLARWA</sequence>
<protein>
    <submittedName>
        <fullName evidence="2">Uncharacterized protein</fullName>
    </submittedName>
</protein>
<dbReference type="EMBL" id="QOIM01000041">
    <property type="protein sequence ID" value="RCG15321.1"/>
    <property type="molecule type" value="Genomic_DNA"/>
</dbReference>
<feature type="region of interest" description="Disordered" evidence="1">
    <location>
        <begin position="207"/>
        <end position="231"/>
    </location>
</feature>
<evidence type="ECO:0000313" key="2">
    <source>
        <dbReference type="EMBL" id="RCG15321.1"/>
    </source>
</evidence>
<dbReference type="RefSeq" id="WP_147266566.1">
    <property type="nucleotide sequence ID" value="NZ_QOIM01000041.1"/>
</dbReference>
<feature type="region of interest" description="Disordered" evidence="1">
    <location>
        <begin position="454"/>
        <end position="485"/>
    </location>
</feature>
<dbReference type="OrthoDB" id="1802546at2"/>
<gene>
    <name evidence="2" type="ORF">DQ392_24360</name>
</gene>
<evidence type="ECO:0000313" key="3">
    <source>
        <dbReference type="Proteomes" id="UP000253507"/>
    </source>
</evidence>